<organism evidence="2 3">
    <name type="scientific">Albidovulum aquaemixtae</name>
    <dbReference type="NCBI Taxonomy" id="1542388"/>
    <lineage>
        <taxon>Bacteria</taxon>
        <taxon>Pseudomonadati</taxon>
        <taxon>Pseudomonadota</taxon>
        <taxon>Alphaproteobacteria</taxon>
        <taxon>Rhodobacterales</taxon>
        <taxon>Paracoccaceae</taxon>
        <taxon>Albidovulum</taxon>
    </lineage>
</organism>
<accession>A0A2R8BKR0</accession>
<proteinExistence type="predicted"/>
<evidence type="ECO:0000313" key="3">
    <source>
        <dbReference type="Proteomes" id="UP000244924"/>
    </source>
</evidence>
<evidence type="ECO:0000313" key="2">
    <source>
        <dbReference type="EMBL" id="SPH23939.1"/>
    </source>
</evidence>
<dbReference type="OrthoDB" id="9833934at2"/>
<dbReference type="Proteomes" id="UP000244924">
    <property type="component" value="Unassembled WGS sequence"/>
</dbReference>
<feature type="coiled-coil region" evidence="1">
    <location>
        <begin position="247"/>
        <end position="284"/>
    </location>
</feature>
<reference evidence="2 3" key="1">
    <citation type="submission" date="2018-03" db="EMBL/GenBank/DDBJ databases">
        <authorList>
            <person name="Keele B.F."/>
        </authorList>
    </citation>
    <scope>NUCLEOTIDE SEQUENCE [LARGE SCALE GENOMIC DNA]</scope>
    <source>
        <strain evidence="2 3">CECT 8626</strain>
    </source>
</reference>
<dbReference type="AlphaFoldDB" id="A0A2R8BKR0"/>
<keyword evidence="3" id="KW-1185">Reference proteome</keyword>
<gene>
    <name evidence="2" type="ORF">DEA8626_03016</name>
</gene>
<name>A0A2R8BKR0_9RHOB</name>
<evidence type="ECO:0000256" key="1">
    <source>
        <dbReference type="SAM" id="Coils"/>
    </source>
</evidence>
<keyword evidence="1" id="KW-0175">Coiled coil</keyword>
<feature type="coiled-coil region" evidence="1">
    <location>
        <begin position="4"/>
        <end position="31"/>
    </location>
</feature>
<dbReference type="EMBL" id="OMOQ01000002">
    <property type="protein sequence ID" value="SPH23939.1"/>
    <property type="molecule type" value="Genomic_DNA"/>
</dbReference>
<protein>
    <submittedName>
        <fullName evidence="2">Uncharacterized protein</fullName>
    </submittedName>
</protein>
<dbReference type="RefSeq" id="WP_108854002.1">
    <property type="nucleotide sequence ID" value="NZ_OMOQ01000002.1"/>
</dbReference>
<sequence>MSVEDNLRDELEKLKKEANDAAFEAASLKDNIADLSKLVETASTSKKEYEAAYPALKAAQAELEAFRTGLLPDLKRELRPEGVEKVKESIKGLVDEIDEKKAEVIGLKGFVPDARESSEENVWKRGAVGDAAAEVAKAEKTFAAASTRLEHVKKLAAGVAARHKKMSAAKDEITKLSQTGHEATAFWLLTEGCRSEGEQEPEHDPCADTTPTPLPAGDFFSGMVEPKLIKPEDHDIEGAWNAFQAARDDLNDKRAILKLKEDELKALEKTLDDLTKNLGKNIREALAEWQLGLVDPSS</sequence>